<protein>
    <submittedName>
        <fullName evidence="2">Uncharacterized protein</fullName>
    </submittedName>
</protein>
<accession>A0ABD1DY09</accession>
<feature type="region of interest" description="Disordered" evidence="1">
    <location>
        <begin position="1"/>
        <end position="52"/>
    </location>
</feature>
<reference evidence="2 3" key="1">
    <citation type="submission" date="2024-05" db="EMBL/GenBank/DDBJ databases">
        <title>Culex pipiens pipiens assembly and annotation.</title>
        <authorList>
            <person name="Alout H."/>
            <person name="Durand T."/>
        </authorList>
    </citation>
    <scope>NUCLEOTIDE SEQUENCE [LARGE SCALE GENOMIC DNA]</scope>
    <source>
        <strain evidence="2">HA-2024</strain>
        <tissue evidence="2">Whole body</tissue>
    </source>
</reference>
<evidence type="ECO:0000256" key="1">
    <source>
        <dbReference type="SAM" id="MobiDB-lite"/>
    </source>
</evidence>
<dbReference type="EMBL" id="JBEHCU010000187">
    <property type="protein sequence ID" value="KAL1404637.1"/>
    <property type="molecule type" value="Genomic_DNA"/>
</dbReference>
<proteinExistence type="predicted"/>
<sequence>MPTCPAPVAAPKKCTPPNLGKGAHSHDMSQLLEPNFPDHPHHHCPGPGSQGAVMPQQRGVYTWISAPRAICNNRKLMRNG</sequence>
<evidence type="ECO:0000313" key="3">
    <source>
        <dbReference type="Proteomes" id="UP001562425"/>
    </source>
</evidence>
<keyword evidence="3" id="KW-1185">Reference proteome</keyword>
<dbReference type="Proteomes" id="UP001562425">
    <property type="component" value="Unassembled WGS sequence"/>
</dbReference>
<organism evidence="2 3">
    <name type="scientific">Culex pipiens pipiens</name>
    <name type="common">Northern house mosquito</name>
    <dbReference type="NCBI Taxonomy" id="38569"/>
    <lineage>
        <taxon>Eukaryota</taxon>
        <taxon>Metazoa</taxon>
        <taxon>Ecdysozoa</taxon>
        <taxon>Arthropoda</taxon>
        <taxon>Hexapoda</taxon>
        <taxon>Insecta</taxon>
        <taxon>Pterygota</taxon>
        <taxon>Neoptera</taxon>
        <taxon>Endopterygota</taxon>
        <taxon>Diptera</taxon>
        <taxon>Nematocera</taxon>
        <taxon>Culicoidea</taxon>
        <taxon>Culicidae</taxon>
        <taxon>Culicinae</taxon>
        <taxon>Culicini</taxon>
        <taxon>Culex</taxon>
        <taxon>Culex</taxon>
    </lineage>
</organism>
<evidence type="ECO:0000313" key="2">
    <source>
        <dbReference type="EMBL" id="KAL1404637.1"/>
    </source>
</evidence>
<comment type="caution">
    <text evidence="2">The sequence shown here is derived from an EMBL/GenBank/DDBJ whole genome shotgun (WGS) entry which is preliminary data.</text>
</comment>
<dbReference type="AlphaFoldDB" id="A0ABD1DY09"/>
<name>A0ABD1DY09_CULPP</name>
<gene>
    <name evidence="2" type="ORF">pipiens_018781</name>
</gene>
<feature type="non-terminal residue" evidence="2">
    <location>
        <position position="80"/>
    </location>
</feature>